<sequence>MRQASCRRKRCINRKSGTEVMAAGSLASLRYRRREAGSIGSTNDTGYYSEGLHEMYCEVVKALASDKVTGSEEEDPDPMELEEDLPPLPSRAFFLYSELLPCRFASRAFPYRYNFVNMVSSGGQHVRMKICWRVRNQRSTEAFLTKGWKSFLCHHGLRSD</sequence>
<dbReference type="Gene3D" id="2.40.330.10">
    <property type="entry name" value="DNA-binding pseudobarrel domain"/>
    <property type="match status" value="1"/>
</dbReference>
<comment type="subcellular location">
    <subcellularLocation>
        <location evidence="1">Nucleus</location>
    </subcellularLocation>
</comment>
<proteinExistence type="predicted"/>
<comment type="caution">
    <text evidence="6">The sequence shown here is derived from an EMBL/GenBank/DDBJ whole genome shotgun (WGS) entry which is preliminary data.</text>
</comment>
<keyword evidence="5" id="KW-0539">Nucleus</keyword>
<evidence type="ECO:0008006" key="8">
    <source>
        <dbReference type="Google" id="ProtNLM"/>
    </source>
</evidence>
<evidence type="ECO:0000313" key="6">
    <source>
        <dbReference type="EMBL" id="MED6220701.1"/>
    </source>
</evidence>
<keyword evidence="4" id="KW-0804">Transcription</keyword>
<name>A0ABU6ZFG3_9FABA</name>
<keyword evidence="3" id="KW-0238">DNA-binding</keyword>
<protein>
    <recommendedName>
        <fullName evidence="8">TF-B3 domain-containing protein</fullName>
    </recommendedName>
</protein>
<keyword evidence="2" id="KW-0805">Transcription regulation</keyword>
<organism evidence="6 7">
    <name type="scientific">Stylosanthes scabra</name>
    <dbReference type="NCBI Taxonomy" id="79078"/>
    <lineage>
        <taxon>Eukaryota</taxon>
        <taxon>Viridiplantae</taxon>
        <taxon>Streptophyta</taxon>
        <taxon>Embryophyta</taxon>
        <taxon>Tracheophyta</taxon>
        <taxon>Spermatophyta</taxon>
        <taxon>Magnoliopsida</taxon>
        <taxon>eudicotyledons</taxon>
        <taxon>Gunneridae</taxon>
        <taxon>Pentapetalae</taxon>
        <taxon>rosids</taxon>
        <taxon>fabids</taxon>
        <taxon>Fabales</taxon>
        <taxon>Fabaceae</taxon>
        <taxon>Papilionoideae</taxon>
        <taxon>50 kb inversion clade</taxon>
        <taxon>dalbergioids sensu lato</taxon>
        <taxon>Dalbergieae</taxon>
        <taxon>Pterocarpus clade</taxon>
        <taxon>Stylosanthes</taxon>
    </lineage>
</organism>
<evidence type="ECO:0000256" key="3">
    <source>
        <dbReference type="ARBA" id="ARBA00023125"/>
    </source>
</evidence>
<evidence type="ECO:0000256" key="2">
    <source>
        <dbReference type="ARBA" id="ARBA00023015"/>
    </source>
</evidence>
<reference evidence="6 7" key="1">
    <citation type="journal article" date="2023" name="Plants (Basel)">
        <title>Bridging the Gap: Combining Genomics and Transcriptomics Approaches to Understand Stylosanthes scabra, an Orphan Legume from the Brazilian Caatinga.</title>
        <authorList>
            <person name="Ferreira-Neto J.R.C."/>
            <person name="da Silva M.D."/>
            <person name="Binneck E."/>
            <person name="de Melo N.F."/>
            <person name="da Silva R.H."/>
            <person name="de Melo A.L.T.M."/>
            <person name="Pandolfi V."/>
            <person name="Bustamante F.O."/>
            <person name="Brasileiro-Vidal A.C."/>
            <person name="Benko-Iseppon A.M."/>
        </authorList>
    </citation>
    <scope>NUCLEOTIDE SEQUENCE [LARGE SCALE GENOMIC DNA]</scope>
    <source>
        <tissue evidence="6">Leaves</tissue>
    </source>
</reference>
<feature type="non-terminal residue" evidence="6">
    <location>
        <position position="160"/>
    </location>
</feature>
<keyword evidence="7" id="KW-1185">Reference proteome</keyword>
<accession>A0ABU6ZFG3</accession>
<dbReference type="EMBL" id="JASCZI010272162">
    <property type="protein sequence ID" value="MED6220701.1"/>
    <property type="molecule type" value="Genomic_DNA"/>
</dbReference>
<evidence type="ECO:0000256" key="5">
    <source>
        <dbReference type="ARBA" id="ARBA00023242"/>
    </source>
</evidence>
<dbReference type="SUPFAM" id="SSF101936">
    <property type="entry name" value="DNA-binding pseudobarrel domain"/>
    <property type="match status" value="1"/>
</dbReference>
<evidence type="ECO:0000256" key="4">
    <source>
        <dbReference type="ARBA" id="ARBA00023163"/>
    </source>
</evidence>
<evidence type="ECO:0000313" key="7">
    <source>
        <dbReference type="Proteomes" id="UP001341840"/>
    </source>
</evidence>
<dbReference type="Proteomes" id="UP001341840">
    <property type="component" value="Unassembled WGS sequence"/>
</dbReference>
<evidence type="ECO:0000256" key="1">
    <source>
        <dbReference type="ARBA" id="ARBA00004123"/>
    </source>
</evidence>
<gene>
    <name evidence="6" type="ORF">PIB30_047316</name>
</gene>
<dbReference type="InterPro" id="IPR015300">
    <property type="entry name" value="DNA-bd_pseudobarrel_sf"/>
</dbReference>